<keyword evidence="2" id="KW-1185">Reference proteome</keyword>
<dbReference type="AlphaFoldDB" id="A0A9Q1RQK5"/>
<sequence length="98" mass="10297">MKSRGGGNGGAGGNSQAATVVDVLAAGMSGLNFEKTGDDEGFEYGKDDFGVEHACSSDKAIRACKAWCESPEVMAESSIGLRTIHHHHSRDLCHHSAH</sequence>
<gene>
    <name evidence="1" type="ORF">K7X08_020787</name>
</gene>
<proteinExistence type="predicted"/>
<evidence type="ECO:0000313" key="2">
    <source>
        <dbReference type="Proteomes" id="UP001152561"/>
    </source>
</evidence>
<dbReference type="Proteomes" id="UP001152561">
    <property type="component" value="Unassembled WGS sequence"/>
</dbReference>
<reference evidence="2" key="1">
    <citation type="journal article" date="2023" name="Proc. Natl. Acad. Sci. U.S.A.">
        <title>Genomic and structural basis for evolution of tropane alkaloid biosynthesis.</title>
        <authorList>
            <person name="Wanga Y.-J."/>
            <person name="Taina T."/>
            <person name="Yua J.-Y."/>
            <person name="Lia J."/>
            <person name="Xua B."/>
            <person name="Chenc J."/>
            <person name="D'Auriad J.C."/>
            <person name="Huanga J.-P."/>
            <person name="Huanga S.-X."/>
        </authorList>
    </citation>
    <scope>NUCLEOTIDE SEQUENCE [LARGE SCALE GENOMIC DNA]</scope>
    <source>
        <strain evidence="2">cv. KIB-2019</strain>
    </source>
</reference>
<name>A0A9Q1RQK5_9SOLA</name>
<dbReference type="OrthoDB" id="6513042at2759"/>
<protein>
    <submittedName>
        <fullName evidence="1">Uncharacterized protein</fullName>
    </submittedName>
</protein>
<organism evidence="1 2">
    <name type="scientific">Anisodus acutangulus</name>
    <dbReference type="NCBI Taxonomy" id="402998"/>
    <lineage>
        <taxon>Eukaryota</taxon>
        <taxon>Viridiplantae</taxon>
        <taxon>Streptophyta</taxon>
        <taxon>Embryophyta</taxon>
        <taxon>Tracheophyta</taxon>
        <taxon>Spermatophyta</taxon>
        <taxon>Magnoliopsida</taxon>
        <taxon>eudicotyledons</taxon>
        <taxon>Gunneridae</taxon>
        <taxon>Pentapetalae</taxon>
        <taxon>asterids</taxon>
        <taxon>lamiids</taxon>
        <taxon>Solanales</taxon>
        <taxon>Solanaceae</taxon>
        <taxon>Solanoideae</taxon>
        <taxon>Hyoscyameae</taxon>
        <taxon>Anisodus</taxon>
    </lineage>
</organism>
<dbReference type="EMBL" id="JAJAGQ010000003">
    <property type="protein sequence ID" value="KAJ8568065.1"/>
    <property type="molecule type" value="Genomic_DNA"/>
</dbReference>
<accession>A0A9Q1RQK5</accession>
<evidence type="ECO:0000313" key="1">
    <source>
        <dbReference type="EMBL" id="KAJ8568065.1"/>
    </source>
</evidence>
<comment type="caution">
    <text evidence="1">The sequence shown here is derived from an EMBL/GenBank/DDBJ whole genome shotgun (WGS) entry which is preliminary data.</text>
</comment>